<dbReference type="PANTHER" id="PTHR47791:SF3">
    <property type="entry name" value="MEIOTICALLY UP-REGULATED GENE 191 PROTEIN"/>
    <property type="match status" value="1"/>
</dbReference>
<proteinExistence type="predicted"/>
<evidence type="ECO:0000256" key="1">
    <source>
        <dbReference type="SAM" id="MobiDB-lite"/>
    </source>
</evidence>
<dbReference type="OrthoDB" id="9984024at2759"/>
<keyword evidence="3" id="KW-1185">Reference proteome</keyword>
<dbReference type="AlphaFoldDB" id="A0A6G1GRG0"/>
<feature type="region of interest" description="Disordered" evidence="1">
    <location>
        <begin position="14"/>
        <end position="33"/>
    </location>
</feature>
<dbReference type="PANTHER" id="PTHR47791">
    <property type="entry name" value="MEIOTICALLY UP-REGULATED GENE 191 PROTEIN"/>
    <property type="match status" value="1"/>
</dbReference>
<dbReference type="InterPro" id="IPR005198">
    <property type="entry name" value="Glyco_hydro_76"/>
</dbReference>
<dbReference type="InterPro" id="IPR053169">
    <property type="entry name" value="MUG_Protein"/>
</dbReference>
<dbReference type="Gene3D" id="1.50.10.20">
    <property type="match status" value="1"/>
</dbReference>
<dbReference type="Pfam" id="PF03663">
    <property type="entry name" value="Glyco_hydro_76"/>
    <property type="match status" value="1"/>
</dbReference>
<evidence type="ECO:0000313" key="2">
    <source>
        <dbReference type="EMBL" id="KAF1983339.1"/>
    </source>
</evidence>
<sequence>MDLFHSVKDRLKEHSQQPLAAVNQPSISPSDSSAHALSARTFKYFYSSKTGQFQAPTKRSECLGPHEIAATVEALKKYLNPDMHGFCAWKYYPGNKDIYYDDNCHGVQALISAYQATGNNDYLRMGKNILTLLIIPSAYKGAGQGGVPWHTRENISRNACSTGPAAVSALRIYLIDRDQHFFDFARKALGWLVTHLRDNADELIWDSWKPPKDVDHWDPVKDGGKPRINYTKWTYNTGFAIHGFALLYGITNDQRHIDIPTKMAKSAMSPNTIFHDRDIPDKSKRFYRDGSEFMHHLVDGYLALAKVTPDQKFKSQLHQEIKRIADYGRSWFYDSKDGLAFKGCCPWRVSEELTERYNHEMGMKRGFQKKGEERDEHGELAKSLIGCASWARILKMAEGL</sequence>
<protein>
    <submittedName>
        <fullName evidence="2">Glycoside hydrolase family 76 protein</fullName>
    </submittedName>
</protein>
<dbReference type="GO" id="GO:0016787">
    <property type="term" value="F:hydrolase activity"/>
    <property type="evidence" value="ECO:0007669"/>
    <property type="project" value="UniProtKB-KW"/>
</dbReference>
<dbReference type="GO" id="GO:0005975">
    <property type="term" value="P:carbohydrate metabolic process"/>
    <property type="evidence" value="ECO:0007669"/>
    <property type="project" value="InterPro"/>
</dbReference>
<dbReference type="EMBL" id="ML977176">
    <property type="protein sequence ID" value="KAF1983339.1"/>
    <property type="molecule type" value="Genomic_DNA"/>
</dbReference>
<keyword evidence="2" id="KW-0378">Hydrolase</keyword>
<reference evidence="2" key="1">
    <citation type="journal article" date="2020" name="Stud. Mycol.">
        <title>101 Dothideomycetes genomes: a test case for predicting lifestyles and emergence of pathogens.</title>
        <authorList>
            <person name="Haridas S."/>
            <person name="Albert R."/>
            <person name="Binder M."/>
            <person name="Bloem J."/>
            <person name="Labutti K."/>
            <person name="Salamov A."/>
            <person name="Andreopoulos B."/>
            <person name="Baker S."/>
            <person name="Barry K."/>
            <person name="Bills G."/>
            <person name="Bluhm B."/>
            <person name="Cannon C."/>
            <person name="Castanera R."/>
            <person name="Culley D."/>
            <person name="Daum C."/>
            <person name="Ezra D."/>
            <person name="Gonzalez J."/>
            <person name="Henrissat B."/>
            <person name="Kuo A."/>
            <person name="Liang C."/>
            <person name="Lipzen A."/>
            <person name="Lutzoni F."/>
            <person name="Magnuson J."/>
            <person name="Mondo S."/>
            <person name="Nolan M."/>
            <person name="Ohm R."/>
            <person name="Pangilinan J."/>
            <person name="Park H.-J."/>
            <person name="Ramirez L."/>
            <person name="Alfaro M."/>
            <person name="Sun H."/>
            <person name="Tritt A."/>
            <person name="Yoshinaga Y."/>
            <person name="Zwiers L.-H."/>
            <person name="Turgeon B."/>
            <person name="Goodwin S."/>
            <person name="Spatafora J."/>
            <person name="Crous P."/>
            <person name="Grigoriev I."/>
        </authorList>
    </citation>
    <scope>NUCLEOTIDE SEQUENCE</scope>
    <source>
        <strain evidence="2">CBS 113979</strain>
    </source>
</reference>
<gene>
    <name evidence="2" type="ORF">K402DRAFT_414543</name>
</gene>
<accession>A0A6G1GRG0</accession>
<evidence type="ECO:0000313" key="3">
    <source>
        <dbReference type="Proteomes" id="UP000800041"/>
    </source>
</evidence>
<dbReference type="InterPro" id="IPR008928">
    <property type="entry name" value="6-hairpin_glycosidase_sf"/>
</dbReference>
<feature type="compositionally biased region" description="Polar residues" evidence="1">
    <location>
        <begin position="23"/>
        <end position="33"/>
    </location>
</feature>
<organism evidence="2 3">
    <name type="scientific">Aulographum hederae CBS 113979</name>
    <dbReference type="NCBI Taxonomy" id="1176131"/>
    <lineage>
        <taxon>Eukaryota</taxon>
        <taxon>Fungi</taxon>
        <taxon>Dikarya</taxon>
        <taxon>Ascomycota</taxon>
        <taxon>Pezizomycotina</taxon>
        <taxon>Dothideomycetes</taxon>
        <taxon>Pleosporomycetidae</taxon>
        <taxon>Aulographales</taxon>
        <taxon>Aulographaceae</taxon>
    </lineage>
</organism>
<name>A0A6G1GRG0_9PEZI</name>
<dbReference type="Proteomes" id="UP000800041">
    <property type="component" value="Unassembled WGS sequence"/>
</dbReference>
<dbReference type="SUPFAM" id="SSF48208">
    <property type="entry name" value="Six-hairpin glycosidases"/>
    <property type="match status" value="1"/>
</dbReference>